<dbReference type="InterPro" id="IPR000209">
    <property type="entry name" value="Peptidase_S8/S53_dom"/>
</dbReference>
<dbReference type="InterPro" id="IPR023827">
    <property type="entry name" value="Peptidase_S8_Asp-AS"/>
</dbReference>
<feature type="signal peptide" evidence="7">
    <location>
        <begin position="1"/>
        <end position="24"/>
    </location>
</feature>
<dbReference type="STRING" id="1306519.BIW12_06145"/>
<dbReference type="InterPro" id="IPR036852">
    <property type="entry name" value="Peptidase_S8/S53_dom_sf"/>
</dbReference>
<reference evidence="9 10" key="1">
    <citation type="submission" date="2016-10" db="EMBL/GenBank/DDBJ databases">
        <title>Complete Genome Sequence of Flavobacterium sp. PK15.</title>
        <authorList>
            <person name="Ekwe A."/>
            <person name="Kim S.B."/>
        </authorList>
    </citation>
    <scope>NUCLEOTIDE SEQUENCE [LARGE SCALE GENOMIC DNA]</scope>
    <source>
        <strain evidence="9 10">PK15</strain>
    </source>
</reference>
<dbReference type="PROSITE" id="PS00138">
    <property type="entry name" value="SUBTILASE_SER"/>
    <property type="match status" value="1"/>
</dbReference>
<dbReference type="InterPro" id="IPR051048">
    <property type="entry name" value="Peptidase_S8/S53_subtilisin"/>
</dbReference>
<proteinExistence type="inferred from homology"/>
<protein>
    <submittedName>
        <fullName evidence="9">Peptidase S8</fullName>
    </submittedName>
</protein>
<dbReference type="PRINTS" id="PR00723">
    <property type="entry name" value="SUBTILISIN"/>
</dbReference>
<dbReference type="PROSITE" id="PS51257">
    <property type="entry name" value="PROKAR_LIPOPROTEIN"/>
    <property type="match status" value="1"/>
</dbReference>
<feature type="active site" description="Charge relay system" evidence="5">
    <location>
        <position position="463"/>
    </location>
</feature>
<evidence type="ECO:0000256" key="7">
    <source>
        <dbReference type="SAM" id="SignalP"/>
    </source>
</evidence>
<dbReference type="Pfam" id="PF00082">
    <property type="entry name" value="Peptidase_S8"/>
    <property type="match status" value="1"/>
</dbReference>
<dbReference type="Gene3D" id="3.40.50.200">
    <property type="entry name" value="Peptidase S8/S53 domain"/>
    <property type="match status" value="2"/>
</dbReference>
<evidence type="ECO:0000256" key="5">
    <source>
        <dbReference type="PROSITE-ProRule" id="PRU01240"/>
    </source>
</evidence>
<dbReference type="InterPro" id="IPR015500">
    <property type="entry name" value="Peptidase_S8_subtilisin-rel"/>
</dbReference>
<dbReference type="SUPFAM" id="SSF52743">
    <property type="entry name" value="Subtilisin-like"/>
    <property type="match status" value="2"/>
</dbReference>
<dbReference type="RefSeq" id="WP_071184295.1">
    <property type="nucleotide sequence ID" value="NZ_CP017774.1"/>
</dbReference>
<feature type="active site" description="Charge relay system" evidence="5">
    <location>
        <position position="91"/>
    </location>
</feature>
<dbReference type="PROSITE" id="PS00136">
    <property type="entry name" value="SUBTILASE_ASP"/>
    <property type="match status" value="1"/>
</dbReference>
<dbReference type="PROSITE" id="PS51892">
    <property type="entry name" value="SUBTILASE"/>
    <property type="match status" value="1"/>
</dbReference>
<keyword evidence="10" id="KW-1185">Reference proteome</keyword>
<keyword evidence="4 5" id="KW-0720">Serine protease</keyword>
<gene>
    <name evidence="9" type="ORF">BIW12_06145</name>
</gene>
<feature type="chain" id="PRO_5009444237" evidence="7">
    <location>
        <begin position="25"/>
        <end position="540"/>
    </location>
</feature>
<dbReference type="Proteomes" id="UP000178198">
    <property type="component" value="Chromosome"/>
</dbReference>
<dbReference type="InterPro" id="IPR023828">
    <property type="entry name" value="Peptidase_S8_Ser-AS"/>
</dbReference>
<evidence type="ECO:0000313" key="10">
    <source>
        <dbReference type="Proteomes" id="UP000178198"/>
    </source>
</evidence>
<evidence type="ECO:0000256" key="3">
    <source>
        <dbReference type="ARBA" id="ARBA00022801"/>
    </source>
</evidence>
<keyword evidence="3 5" id="KW-0378">Hydrolase</keyword>
<evidence type="ECO:0000256" key="4">
    <source>
        <dbReference type="ARBA" id="ARBA00022825"/>
    </source>
</evidence>
<keyword evidence="7" id="KW-0732">Signal</keyword>
<evidence type="ECO:0000256" key="6">
    <source>
        <dbReference type="RuleBase" id="RU003355"/>
    </source>
</evidence>
<organism evidence="9 10">
    <name type="scientific">Flavobacterium commune</name>
    <dbReference type="NCBI Taxonomy" id="1306519"/>
    <lineage>
        <taxon>Bacteria</taxon>
        <taxon>Pseudomonadati</taxon>
        <taxon>Bacteroidota</taxon>
        <taxon>Flavobacteriia</taxon>
        <taxon>Flavobacteriales</taxon>
        <taxon>Flavobacteriaceae</taxon>
        <taxon>Flavobacterium</taxon>
    </lineage>
</organism>
<dbReference type="GO" id="GO:0006508">
    <property type="term" value="P:proteolysis"/>
    <property type="evidence" value="ECO:0007669"/>
    <property type="project" value="UniProtKB-KW"/>
</dbReference>
<accession>A0A1D9P903</accession>
<sequence>MNTVKPIFLSLLSALILAGCGAQKTSNYKSFTPITEIGSIAKKKPLTETELKRWSHYDIIKDTVPGMSVDRAYAELLQKRKSKKVIVGIVDSGVDIEHEDLKSIIWTNPKEIPGNGIDDDKNGYVDDIHGWNFLGDITKENLEYERIVKDKSIADEATYQAAKKFNDKVVAEAPLYKKHYTKLLNDMQEADKIIAQQLAKSVYTAADLDAIASEDQLVQKSKMVMKQMFSYGMSIKGLEDTFKKEIEKNESIINGDNLKPDYRKVLGDNPNDITNNSYGNNNVIGPDKDEALHGTHVAGIVAQLRNNNIGGDGIADNVAILTVRAVPDGDEYDKDIALAIRYAVDNGAKVINGSFGKAFSPHKNWVFDAIKYAAEKDVLIVHAAGNDAKNIDYFDNFPNDSEDRKTEFSDNLITVGALNFEYGSNIVAGFSNIGKINVDVFAPGVKIYASIPNNEYKFLKGTSMAAPNVAGVAALIRSYYPKLKAAQVKQILMESGVAINKEVVVGGNAKDIRPFNELSKTGKIVNAYNAILMANAMAKK</sequence>
<keyword evidence="2 5" id="KW-0645">Protease</keyword>
<dbReference type="KEGG" id="fcm:BIW12_06145"/>
<dbReference type="CDD" id="cd07483">
    <property type="entry name" value="Peptidases_S8_Subtilisin_Novo-like"/>
    <property type="match status" value="1"/>
</dbReference>
<dbReference type="AlphaFoldDB" id="A0A1D9P903"/>
<feature type="active site" description="Charge relay system" evidence="5">
    <location>
        <position position="293"/>
    </location>
</feature>
<dbReference type="PANTHER" id="PTHR43399:SF4">
    <property type="entry name" value="CELL WALL-ASSOCIATED PROTEASE"/>
    <property type="match status" value="1"/>
</dbReference>
<dbReference type="PIRSF" id="PIRSF037892">
    <property type="entry name" value="Subtilisin_rel_SRU_0565"/>
    <property type="match status" value="1"/>
</dbReference>
<comment type="similarity">
    <text evidence="1 5 6">Belongs to the peptidase S8 family.</text>
</comment>
<dbReference type="PANTHER" id="PTHR43399">
    <property type="entry name" value="SUBTILISIN-RELATED"/>
    <property type="match status" value="1"/>
</dbReference>
<feature type="domain" description="Peptidase S8/S53" evidence="8">
    <location>
        <begin position="83"/>
        <end position="495"/>
    </location>
</feature>
<evidence type="ECO:0000256" key="2">
    <source>
        <dbReference type="ARBA" id="ARBA00022670"/>
    </source>
</evidence>
<evidence type="ECO:0000259" key="8">
    <source>
        <dbReference type="Pfam" id="PF00082"/>
    </source>
</evidence>
<evidence type="ECO:0000256" key="1">
    <source>
        <dbReference type="ARBA" id="ARBA00011073"/>
    </source>
</evidence>
<dbReference type="GO" id="GO:0004252">
    <property type="term" value="F:serine-type endopeptidase activity"/>
    <property type="evidence" value="ECO:0007669"/>
    <property type="project" value="UniProtKB-UniRule"/>
</dbReference>
<dbReference type="InterPro" id="IPR017308">
    <property type="entry name" value="Pept_S8_subtilisin_bacteroid"/>
</dbReference>
<name>A0A1D9P903_9FLAO</name>
<dbReference type="OrthoDB" id="9798386at2"/>
<evidence type="ECO:0000313" key="9">
    <source>
        <dbReference type="EMBL" id="AOZ99050.1"/>
    </source>
</evidence>
<dbReference type="EMBL" id="CP017774">
    <property type="protein sequence ID" value="AOZ99050.1"/>
    <property type="molecule type" value="Genomic_DNA"/>
</dbReference>
<dbReference type="InterPro" id="IPR034080">
    <property type="entry name" value="Protease_P7-like_dom"/>
</dbReference>